<accession>A0A1D8AET4</accession>
<evidence type="ECO:0000256" key="1">
    <source>
        <dbReference type="ARBA" id="ARBA00009981"/>
    </source>
</evidence>
<keyword evidence="2" id="KW-0614">Plasmid</keyword>
<dbReference type="KEGG" id="nre:BES08_27595"/>
<dbReference type="Gene3D" id="3.40.1620.10">
    <property type="entry name" value="YefM-like domain"/>
    <property type="match status" value="1"/>
</dbReference>
<dbReference type="InterPro" id="IPR036165">
    <property type="entry name" value="YefM-like_sf"/>
</dbReference>
<proteinExistence type="inferred from homology"/>
<evidence type="ECO:0000313" key="3">
    <source>
        <dbReference type="Proteomes" id="UP000094626"/>
    </source>
</evidence>
<evidence type="ECO:0000313" key="2">
    <source>
        <dbReference type="EMBL" id="AOR80607.1"/>
    </source>
</evidence>
<name>A0A1D8AET4_9SPHN</name>
<organism evidence="2 3">
    <name type="scientific">Novosphingobium resinovorum</name>
    <dbReference type="NCBI Taxonomy" id="158500"/>
    <lineage>
        <taxon>Bacteria</taxon>
        <taxon>Pseudomonadati</taxon>
        <taxon>Pseudomonadota</taxon>
        <taxon>Alphaproteobacteria</taxon>
        <taxon>Sphingomonadales</taxon>
        <taxon>Sphingomonadaceae</taxon>
        <taxon>Novosphingobium</taxon>
    </lineage>
</organism>
<dbReference type="AlphaFoldDB" id="A0A1D8AET4"/>
<dbReference type="RefSeq" id="WP_008830218.1">
    <property type="nucleotide sequence ID" value="NZ_CP017077.1"/>
</dbReference>
<sequence>MSLSIETFRSSEVSKRFGFYYDEAMTHPIAVERNGAARVVMLPAGEYERLARLDHIALAPEELSDDAFNAIANAQPVPESYDANKLLD</sequence>
<keyword evidence="3" id="KW-1185">Reference proteome</keyword>
<gene>
    <name evidence="2" type="ORF">BES08_27595</name>
</gene>
<comment type="similarity">
    <text evidence="1">Belongs to the phD/YefM antitoxin family.</text>
</comment>
<dbReference type="SUPFAM" id="SSF143120">
    <property type="entry name" value="YefM-like"/>
    <property type="match status" value="1"/>
</dbReference>
<reference evidence="3" key="1">
    <citation type="journal article" date="2017" name="J. Biotechnol.">
        <title>Complete genome sequence of Novosphingobium resinovorum SA1, a versatile xenobiotic-degrading bacterium capable of utilizing sulfanilic acid.</title>
        <authorList>
            <person name="Hegedus B."/>
            <person name="Kos P.B."/>
            <person name="Balint B."/>
            <person name="Maroti G."/>
            <person name="Gan H.M."/>
            <person name="Perei K."/>
            <person name="Rakhely G."/>
        </authorList>
    </citation>
    <scope>NUCLEOTIDE SEQUENCE [LARGE SCALE GENOMIC DNA]</scope>
    <source>
        <strain evidence="3">SA1</strain>
    </source>
</reference>
<geneLocation type="plasmid" evidence="2 3">
    <name>pSA2</name>
</geneLocation>
<dbReference type="Proteomes" id="UP000094626">
    <property type="component" value="Plasmid pSA2"/>
</dbReference>
<dbReference type="EMBL" id="CP017077">
    <property type="protein sequence ID" value="AOR80607.1"/>
    <property type="molecule type" value="Genomic_DNA"/>
</dbReference>
<protein>
    <submittedName>
        <fullName evidence="2">Prevent-host-death protein</fullName>
    </submittedName>
</protein>
<dbReference type="OrthoDB" id="165038at2"/>